<dbReference type="PANTHER" id="PTHR42847:SF4">
    <property type="entry name" value="ALKANESULFONATE MONOOXYGENASE-RELATED"/>
    <property type="match status" value="1"/>
</dbReference>
<dbReference type="RefSeq" id="WP_119321226.1">
    <property type="nucleotide sequence ID" value="NZ_AP025739.1"/>
</dbReference>
<dbReference type="Gene3D" id="3.20.20.30">
    <property type="entry name" value="Luciferase-like domain"/>
    <property type="match status" value="1"/>
</dbReference>
<proteinExistence type="inferred from homology"/>
<dbReference type="PANTHER" id="PTHR42847">
    <property type="entry name" value="ALKANESULFONATE MONOOXYGENASE"/>
    <property type="match status" value="1"/>
</dbReference>
<evidence type="ECO:0000313" key="10">
    <source>
        <dbReference type="Proteomes" id="UP000287394"/>
    </source>
</evidence>
<dbReference type="CDD" id="cd01094">
    <property type="entry name" value="Alkanesulfonate_monoxygenase"/>
    <property type="match status" value="1"/>
</dbReference>
<dbReference type="InterPro" id="IPR019911">
    <property type="entry name" value="Alkanesulphonate_mOase_FMN-dep"/>
</dbReference>
<evidence type="ECO:0000313" key="9">
    <source>
        <dbReference type="EMBL" id="BDI30256.1"/>
    </source>
</evidence>
<evidence type="ECO:0000256" key="7">
    <source>
        <dbReference type="HAMAP-Rule" id="MF_01229"/>
    </source>
</evidence>
<keyword evidence="5 7" id="KW-0560">Oxidoreductase</keyword>
<dbReference type="GO" id="GO:0046306">
    <property type="term" value="P:alkanesulfonate catabolic process"/>
    <property type="evidence" value="ECO:0007669"/>
    <property type="project" value="TreeGrafter"/>
</dbReference>
<evidence type="ECO:0000256" key="1">
    <source>
        <dbReference type="ARBA" id="ARBA00007044"/>
    </source>
</evidence>
<keyword evidence="10" id="KW-1185">Reference proteome</keyword>
<keyword evidence="4 7" id="KW-0288">FMN</keyword>
<dbReference type="InterPro" id="IPR011251">
    <property type="entry name" value="Luciferase-like_dom"/>
</dbReference>
<evidence type="ECO:0000256" key="3">
    <source>
        <dbReference type="ARBA" id="ARBA00022630"/>
    </source>
</evidence>
<gene>
    <name evidence="9" type="primary">ssuD_2</name>
    <name evidence="7" type="synonym">ssuD</name>
    <name evidence="9" type="ORF">CCAX7_23070</name>
</gene>
<dbReference type="NCBIfam" id="NF001939">
    <property type="entry name" value="PRK00719.1"/>
    <property type="match status" value="1"/>
</dbReference>
<dbReference type="Proteomes" id="UP000287394">
    <property type="component" value="Chromosome"/>
</dbReference>
<evidence type="ECO:0000259" key="8">
    <source>
        <dbReference type="Pfam" id="PF00296"/>
    </source>
</evidence>
<dbReference type="EC" id="1.14.14.5" evidence="2 7"/>
<protein>
    <recommendedName>
        <fullName evidence="2 7">Alkanesulfonate monooxygenase</fullName>
        <ecNumber evidence="2 7">1.14.14.5</ecNumber>
    </recommendedName>
    <alternativeName>
        <fullName evidence="7">FMNH2-dependent aliphatic sulfonate monooxygenase</fullName>
    </alternativeName>
</protein>
<evidence type="ECO:0000256" key="6">
    <source>
        <dbReference type="ARBA" id="ARBA00023033"/>
    </source>
</evidence>
<evidence type="ECO:0000256" key="4">
    <source>
        <dbReference type="ARBA" id="ARBA00022643"/>
    </source>
</evidence>
<dbReference type="KEGG" id="ccot:CCAX7_23070"/>
<dbReference type="OrthoDB" id="9814695at2"/>
<dbReference type="AlphaFoldDB" id="A0A402CUY4"/>
<dbReference type="InterPro" id="IPR050172">
    <property type="entry name" value="SsuD_RutA_monooxygenase"/>
</dbReference>
<dbReference type="HAMAP" id="MF_01229">
    <property type="entry name" value="Alkanesulf_monooxygen"/>
    <property type="match status" value="1"/>
</dbReference>
<accession>A0A402CUY4</accession>
<dbReference type="InterPro" id="IPR036661">
    <property type="entry name" value="Luciferase-like_sf"/>
</dbReference>
<evidence type="ECO:0000256" key="2">
    <source>
        <dbReference type="ARBA" id="ARBA00012113"/>
    </source>
</evidence>
<keyword evidence="3 7" id="KW-0285">Flavoprotein</keyword>
<dbReference type="EMBL" id="AP025739">
    <property type="protein sequence ID" value="BDI30256.1"/>
    <property type="molecule type" value="Genomic_DNA"/>
</dbReference>
<dbReference type="NCBIfam" id="TIGR03565">
    <property type="entry name" value="alk_sulf_monoox"/>
    <property type="match status" value="1"/>
</dbReference>
<comment type="similarity">
    <text evidence="1 7">Belongs to the SsuD family.</text>
</comment>
<comment type="function">
    <text evidence="7">Catalyzes the desulfonation of aliphatic sulfonates.</text>
</comment>
<reference evidence="9 10" key="1">
    <citation type="journal article" date="2019" name="Int. J. Syst. Evol. Microbiol.">
        <title>Capsulimonas corticalis gen. nov., sp. nov., an aerobic capsulated bacterium, of a novel bacterial order, Capsulimonadales ord. nov., of the class Armatimonadia of the phylum Armatimonadetes.</title>
        <authorList>
            <person name="Li J."/>
            <person name="Kudo C."/>
            <person name="Tonouchi A."/>
        </authorList>
    </citation>
    <scope>NUCLEOTIDE SEQUENCE [LARGE SCALE GENOMIC DNA]</scope>
    <source>
        <strain evidence="9 10">AX-7</strain>
    </source>
</reference>
<feature type="domain" description="Luciferase-like" evidence="8">
    <location>
        <begin position="1"/>
        <end position="323"/>
    </location>
</feature>
<dbReference type="Pfam" id="PF00296">
    <property type="entry name" value="Bac_luciferase"/>
    <property type="match status" value="1"/>
</dbReference>
<evidence type="ECO:0000256" key="5">
    <source>
        <dbReference type="ARBA" id="ARBA00023002"/>
    </source>
</evidence>
<comment type="catalytic activity">
    <reaction evidence="7">
        <text>an alkanesulfonate + FMNH2 + O2 = an aldehyde + FMN + sulfite + H2O + 2 H(+)</text>
        <dbReference type="Rhea" id="RHEA:23064"/>
        <dbReference type="ChEBI" id="CHEBI:15377"/>
        <dbReference type="ChEBI" id="CHEBI:15378"/>
        <dbReference type="ChEBI" id="CHEBI:15379"/>
        <dbReference type="ChEBI" id="CHEBI:17359"/>
        <dbReference type="ChEBI" id="CHEBI:17478"/>
        <dbReference type="ChEBI" id="CHEBI:57618"/>
        <dbReference type="ChEBI" id="CHEBI:58210"/>
        <dbReference type="ChEBI" id="CHEBI:134249"/>
        <dbReference type="EC" id="1.14.14.5"/>
    </reaction>
</comment>
<dbReference type="SUPFAM" id="SSF51679">
    <property type="entry name" value="Bacterial luciferase-like"/>
    <property type="match status" value="1"/>
</dbReference>
<dbReference type="FunCoup" id="A0A402CUY4">
    <property type="interactions" value="78"/>
</dbReference>
<sequence>MNVLWFFPTGGDGRYLGSPIGRRESTHDYLKQIAVAIDELGYYGALLPTGPGCEDAWVLASSFIPLTKNLKFLIAARPSVINPTFSAQMAATFDRASNGRLLINVVTGSSQAQMAKEGVFLEHDERYEVTDEFLTIWRGLFGGEEVNFEGKHLRVEGGKNLFPSVQKPYPPLYFGGSSPAALEVAAKHVDVYLTWGEPPALAAEKINEVRRLAALHGRTVKFGMRLHVIVRETEREAWAAADDLIKYVTDDSIAAAQKQFASSQSVGQQRMSALHGGRRDNLVISPNLWAGIGLVRGGAGTALVGDPETVAQRMKEYGEIGIDTFVLSGYPHLEEAIRFAELTFPYLPLSHPSRLADNSGAQTVEPKLAFRFGDGHNGIPSVHTGHSIPKHAPALAEGLAS</sequence>
<dbReference type="GO" id="GO:0008726">
    <property type="term" value="F:alkanesulfonate monooxygenase activity"/>
    <property type="evidence" value="ECO:0007669"/>
    <property type="project" value="UniProtKB-UniRule"/>
</dbReference>
<name>A0A402CUY4_9BACT</name>
<keyword evidence="6 7" id="KW-0503">Monooxygenase</keyword>
<organism evidence="9 10">
    <name type="scientific">Capsulimonas corticalis</name>
    <dbReference type="NCBI Taxonomy" id="2219043"/>
    <lineage>
        <taxon>Bacteria</taxon>
        <taxon>Bacillati</taxon>
        <taxon>Armatimonadota</taxon>
        <taxon>Armatimonadia</taxon>
        <taxon>Capsulimonadales</taxon>
        <taxon>Capsulimonadaceae</taxon>
        <taxon>Capsulimonas</taxon>
    </lineage>
</organism>